<dbReference type="PROSITE" id="PS51153">
    <property type="entry name" value="RPW8"/>
    <property type="match status" value="1"/>
</dbReference>
<gene>
    <name evidence="3" type="primary">LOC140010588</name>
</gene>
<keyword evidence="2" id="KW-1185">Reference proteome</keyword>
<organism evidence="2 3">
    <name type="scientific">Coffea arabica</name>
    <name type="common">Arabian coffee</name>
    <dbReference type="NCBI Taxonomy" id="13443"/>
    <lineage>
        <taxon>Eukaryota</taxon>
        <taxon>Viridiplantae</taxon>
        <taxon>Streptophyta</taxon>
        <taxon>Embryophyta</taxon>
        <taxon>Tracheophyta</taxon>
        <taxon>Spermatophyta</taxon>
        <taxon>Magnoliopsida</taxon>
        <taxon>eudicotyledons</taxon>
        <taxon>Gunneridae</taxon>
        <taxon>Pentapetalae</taxon>
        <taxon>asterids</taxon>
        <taxon>lamiids</taxon>
        <taxon>Gentianales</taxon>
        <taxon>Rubiaceae</taxon>
        <taxon>Ixoroideae</taxon>
        <taxon>Gardenieae complex</taxon>
        <taxon>Bertiereae - Coffeeae clade</taxon>
        <taxon>Coffeeae</taxon>
        <taxon>Coffea</taxon>
    </lineage>
</organism>
<dbReference type="Pfam" id="PF11443">
    <property type="entry name" value="DUF2828"/>
    <property type="match status" value="1"/>
</dbReference>
<feature type="domain" description="RPW8" evidence="1">
    <location>
        <begin position="1"/>
        <end position="151"/>
    </location>
</feature>
<accession>A0ABM4V384</accession>
<dbReference type="GeneID" id="140010588"/>
<proteinExistence type="predicted"/>
<protein>
    <submittedName>
        <fullName evidence="3">RPW8-like protein 3</fullName>
    </submittedName>
</protein>
<sequence length="219" mass="25196">MAVNLIGDTAFGMVFNGLVEAVLEATTRVTTFSSSLNSLKTTLAPLKCYFDQVETLNGKLHSPQRETDMFILRLAEGESLVRKCTRIKWWNLYKKYSYSKKIADLERSLIRFFQLDVQAEMVRDHKMLLVGEADLHEQLNAVNHRLDRLLSVVKNHQRSRDSKQKAIYSRKNVSNYLQQVGMEKQMAKKTKSGEERFEEYLSKVKEGKDKIAAGALLPY</sequence>
<evidence type="ECO:0000259" key="1">
    <source>
        <dbReference type="PROSITE" id="PS51153"/>
    </source>
</evidence>
<name>A0ABM4V384_COFAR</name>
<dbReference type="InterPro" id="IPR008808">
    <property type="entry name" value="Powdery_mildew-R_dom"/>
</dbReference>
<dbReference type="RefSeq" id="XP_071913988.1">
    <property type="nucleotide sequence ID" value="XM_072057887.1"/>
</dbReference>
<dbReference type="InterPro" id="IPR058580">
    <property type="entry name" value="DUF2828"/>
</dbReference>
<evidence type="ECO:0000313" key="2">
    <source>
        <dbReference type="Proteomes" id="UP001652660"/>
    </source>
</evidence>
<dbReference type="Pfam" id="PF05659">
    <property type="entry name" value="RPW8"/>
    <property type="match status" value="1"/>
</dbReference>
<reference evidence="3" key="1">
    <citation type="submission" date="2025-08" db="UniProtKB">
        <authorList>
            <consortium name="RefSeq"/>
        </authorList>
    </citation>
    <scope>IDENTIFICATION</scope>
    <source>
        <tissue evidence="3">Leaves</tissue>
    </source>
</reference>
<evidence type="ECO:0000313" key="3">
    <source>
        <dbReference type="RefSeq" id="XP_071913988.1"/>
    </source>
</evidence>
<dbReference type="Proteomes" id="UP001652660">
    <property type="component" value="Chromosome 7c"/>
</dbReference>